<evidence type="ECO:0000313" key="2">
    <source>
        <dbReference type="EMBL" id="OAQ31218.1"/>
    </source>
</evidence>
<sequence>MSTLLLPFFFFFLSLLSLLFLSDSWLRTTTTVDPALRPPSSIGLVVVVFLSIQSKENGRSDSHFYFHFKTKKKNAKGDLRPRVPFTALLGALLFRLLDDTQ</sequence>
<gene>
    <name evidence="2" type="ORF">K457DRAFT_124574</name>
</gene>
<accession>A0A197K1Y8</accession>
<proteinExistence type="predicted"/>
<dbReference type="Proteomes" id="UP000078512">
    <property type="component" value="Unassembled WGS sequence"/>
</dbReference>
<feature type="chain" id="PRO_5008276510" description="Secreted protein" evidence="1">
    <location>
        <begin position="32"/>
        <end position="101"/>
    </location>
</feature>
<organism evidence="2 3">
    <name type="scientific">Linnemannia elongata AG-77</name>
    <dbReference type="NCBI Taxonomy" id="1314771"/>
    <lineage>
        <taxon>Eukaryota</taxon>
        <taxon>Fungi</taxon>
        <taxon>Fungi incertae sedis</taxon>
        <taxon>Mucoromycota</taxon>
        <taxon>Mortierellomycotina</taxon>
        <taxon>Mortierellomycetes</taxon>
        <taxon>Mortierellales</taxon>
        <taxon>Mortierellaceae</taxon>
        <taxon>Linnemannia</taxon>
    </lineage>
</organism>
<reference evidence="2 3" key="1">
    <citation type="submission" date="2016-05" db="EMBL/GenBank/DDBJ databases">
        <title>Genome sequencing reveals origins of a unique bacterial endosymbiosis in the earliest lineages of terrestrial Fungi.</title>
        <authorList>
            <consortium name="DOE Joint Genome Institute"/>
            <person name="Uehling J."/>
            <person name="Gryganskyi A."/>
            <person name="Hameed K."/>
            <person name="Tschaplinski T."/>
            <person name="Misztal P."/>
            <person name="Wu S."/>
            <person name="Desiro A."/>
            <person name="Vande Pol N."/>
            <person name="Du Z.-Y."/>
            <person name="Zienkiewicz A."/>
            <person name="Zienkiewicz K."/>
            <person name="Morin E."/>
            <person name="Tisserant E."/>
            <person name="Splivallo R."/>
            <person name="Hainaut M."/>
            <person name="Henrissat B."/>
            <person name="Ohm R."/>
            <person name="Kuo A."/>
            <person name="Yan J."/>
            <person name="Lipzen A."/>
            <person name="Nolan M."/>
            <person name="Labutti K."/>
            <person name="Barry K."/>
            <person name="Goldstein A."/>
            <person name="Labbe J."/>
            <person name="Schadt C."/>
            <person name="Tuskan G."/>
            <person name="Grigoriev I."/>
            <person name="Martin F."/>
            <person name="Vilgalys R."/>
            <person name="Bonito G."/>
        </authorList>
    </citation>
    <scope>NUCLEOTIDE SEQUENCE [LARGE SCALE GENOMIC DNA]</scope>
    <source>
        <strain evidence="2 3">AG-77</strain>
    </source>
</reference>
<dbReference type="EMBL" id="KV442031">
    <property type="protein sequence ID" value="OAQ31218.1"/>
    <property type="molecule type" value="Genomic_DNA"/>
</dbReference>
<keyword evidence="3" id="KW-1185">Reference proteome</keyword>
<keyword evidence="1" id="KW-0732">Signal</keyword>
<evidence type="ECO:0008006" key="4">
    <source>
        <dbReference type="Google" id="ProtNLM"/>
    </source>
</evidence>
<evidence type="ECO:0000256" key="1">
    <source>
        <dbReference type="SAM" id="SignalP"/>
    </source>
</evidence>
<dbReference type="AlphaFoldDB" id="A0A197K1Y8"/>
<feature type="signal peptide" evidence="1">
    <location>
        <begin position="1"/>
        <end position="31"/>
    </location>
</feature>
<protein>
    <recommendedName>
        <fullName evidence="4">Secreted protein</fullName>
    </recommendedName>
</protein>
<evidence type="ECO:0000313" key="3">
    <source>
        <dbReference type="Proteomes" id="UP000078512"/>
    </source>
</evidence>
<name>A0A197K1Y8_9FUNG</name>